<dbReference type="AlphaFoldDB" id="A0A397VN98"/>
<evidence type="ECO:0000313" key="2">
    <source>
        <dbReference type="Proteomes" id="UP000266673"/>
    </source>
</evidence>
<keyword evidence="1" id="KW-0378">Hydrolase</keyword>
<dbReference type="PANTHER" id="PTHR42767">
    <property type="entry name" value="ENDO-BETA-1,6-GALACTANASE"/>
    <property type="match status" value="1"/>
</dbReference>
<dbReference type="Gene3D" id="2.60.40.1180">
    <property type="entry name" value="Golgi alpha-mannosidase II"/>
    <property type="match status" value="1"/>
</dbReference>
<name>A0A397VN98_9GLOM</name>
<dbReference type="EMBL" id="QKWP01000235">
    <property type="protein sequence ID" value="RIB23995.1"/>
    <property type="molecule type" value="Genomic_DNA"/>
</dbReference>
<protein>
    <submittedName>
        <fullName evidence="1">Glycoside Hydrolase Family 30 protein</fullName>
    </submittedName>
</protein>
<dbReference type="OrthoDB" id="2012278at2759"/>
<keyword evidence="2" id="KW-1185">Reference proteome</keyword>
<dbReference type="GO" id="GO:0004553">
    <property type="term" value="F:hydrolase activity, hydrolyzing O-glycosyl compounds"/>
    <property type="evidence" value="ECO:0007669"/>
    <property type="project" value="InterPro"/>
</dbReference>
<dbReference type="Gene3D" id="3.20.20.80">
    <property type="entry name" value="Glycosidases"/>
    <property type="match status" value="1"/>
</dbReference>
<reference evidence="1 2" key="1">
    <citation type="submission" date="2018-06" db="EMBL/GenBank/DDBJ databases">
        <title>Comparative genomics reveals the genomic features of Rhizophagus irregularis, R. cerebriforme, R. diaphanum and Gigaspora rosea, and their symbiotic lifestyle signature.</title>
        <authorList>
            <person name="Morin E."/>
            <person name="San Clemente H."/>
            <person name="Chen E.C.H."/>
            <person name="De La Providencia I."/>
            <person name="Hainaut M."/>
            <person name="Kuo A."/>
            <person name="Kohler A."/>
            <person name="Murat C."/>
            <person name="Tang N."/>
            <person name="Roy S."/>
            <person name="Loubradou J."/>
            <person name="Henrissat B."/>
            <person name="Grigoriev I.V."/>
            <person name="Corradi N."/>
            <person name="Roux C."/>
            <person name="Martin F.M."/>
        </authorList>
    </citation>
    <scope>NUCLEOTIDE SEQUENCE [LARGE SCALE GENOMIC DNA]</scope>
    <source>
        <strain evidence="1 2">DAOM 194757</strain>
    </source>
</reference>
<dbReference type="PANTHER" id="PTHR42767:SF1">
    <property type="entry name" value="ENDO-BETA-1,6-GALACTANASE-LIKE DOMAIN-CONTAINING PROTEIN"/>
    <property type="match status" value="1"/>
</dbReference>
<sequence>MSASIELSEAILNDMRNLKPVAWIYWQVIEHTPYGNDGSDWGLIGADFRNSTTSLDIRLSFYGFAQYTKFIRPGYQIISSNDNDTLAAFDANSKTLVLFNINICSSTAYRTSKNNETLKFLPNIGNITDGILTYRSPAHSITTWVFSLATANFTQ</sequence>
<dbReference type="STRING" id="44941.A0A397VN98"/>
<proteinExistence type="predicted"/>
<organism evidence="1 2">
    <name type="scientific">Gigaspora rosea</name>
    <dbReference type="NCBI Taxonomy" id="44941"/>
    <lineage>
        <taxon>Eukaryota</taxon>
        <taxon>Fungi</taxon>
        <taxon>Fungi incertae sedis</taxon>
        <taxon>Mucoromycota</taxon>
        <taxon>Glomeromycotina</taxon>
        <taxon>Glomeromycetes</taxon>
        <taxon>Diversisporales</taxon>
        <taxon>Gigasporaceae</taxon>
        <taxon>Gigaspora</taxon>
    </lineage>
</organism>
<accession>A0A397VN98</accession>
<evidence type="ECO:0000313" key="1">
    <source>
        <dbReference type="EMBL" id="RIB23995.1"/>
    </source>
</evidence>
<comment type="caution">
    <text evidence="1">The sequence shown here is derived from an EMBL/GenBank/DDBJ whole genome shotgun (WGS) entry which is preliminary data.</text>
</comment>
<dbReference type="InterPro" id="IPR039743">
    <property type="entry name" value="6GAL/EXGAL"/>
</dbReference>
<gene>
    <name evidence="1" type="ORF">C2G38_2169736</name>
</gene>
<dbReference type="Proteomes" id="UP000266673">
    <property type="component" value="Unassembled WGS sequence"/>
</dbReference>
<dbReference type="InterPro" id="IPR013780">
    <property type="entry name" value="Glyco_hydro_b"/>
</dbReference>